<evidence type="ECO:0000313" key="2">
    <source>
        <dbReference type="Proteomes" id="UP000499080"/>
    </source>
</evidence>
<proteinExistence type="predicted"/>
<accession>A0A4Y2WVP6</accession>
<sequence>MFLIFPRDLTTRRARVYKRSANVFKERLCSFFCSASWKAGEVKAIESAVTVIISDLLTVCVSKSESAVTVITSEFLSVCVANLNKSYCSCYLCYVLFLHI</sequence>
<protein>
    <submittedName>
        <fullName evidence="1">Uncharacterized protein</fullName>
    </submittedName>
</protein>
<name>A0A4Y2WVP6_ARAVE</name>
<reference evidence="1 2" key="1">
    <citation type="journal article" date="2019" name="Sci. Rep.">
        <title>Orb-weaving spider Araneus ventricosus genome elucidates the spidroin gene catalogue.</title>
        <authorList>
            <person name="Kono N."/>
            <person name="Nakamura H."/>
            <person name="Ohtoshi R."/>
            <person name="Moran D.A.P."/>
            <person name="Shinohara A."/>
            <person name="Yoshida Y."/>
            <person name="Fujiwara M."/>
            <person name="Mori M."/>
            <person name="Tomita M."/>
            <person name="Arakawa K."/>
        </authorList>
    </citation>
    <scope>NUCLEOTIDE SEQUENCE [LARGE SCALE GENOMIC DNA]</scope>
</reference>
<dbReference type="AlphaFoldDB" id="A0A4Y2WVP6"/>
<dbReference type="EMBL" id="BGPR01066844">
    <property type="protein sequence ID" value="GBO41271.1"/>
    <property type="molecule type" value="Genomic_DNA"/>
</dbReference>
<keyword evidence="2" id="KW-1185">Reference proteome</keyword>
<dbReference type="Proteomes" id="UP000499080">
    <property type="component" value="Unassembled WGS sequence"/>
</dbReference>
<comment type="caution">
    <text evidence="1">The sequence shown here is derived from an EMBL/GenBank/DDBJ whole genome shotgun (WGS) entry which is preliminary data.</text>
</comment>
<organism evidence="1 2">
    <name type="scientific">Araneus ventricosus</name>
    <name type="common">Orbweaver spider</name>
    <name type="synonym">Epeira ventricosa</name>
    <dbReference type="NCBI Taxonomy" id="182803"/>
    <lineage>
        <taxon>Eukaryota</taxon>
        <taxon>Metazoa</taxon>
        <taxon>Ecdysozoa</taxon>
        <taxon>Arthropoda</taxon>
        <taxon>Chelicerata</taxon>
        <taxon>Arachnida</taxon>
        <taxon>Araneae</taxon>
        <taxon>Araneomorphae</taxon>
        <taxon>Entelegynae</taxon>
        <taxon>Araneoidea</taxon>
        <taxon>Araneidae</taxon>
        <taxon>Araneus</taxon>
    </lineage>
</organism>
<evidence type="ECO:0000313" key="1">
    <source>
        <dbReference type="EMBL" id="GBO41271.1"/>
    </source>
</evidence>
<gene>
    <name evidence="1" type="ORF">AVEN_28806_1</name>
</gene>